<reference evidence="2" key="1">
    <citation type="submission" date="2020-05" db="EMBL/GenBank/DDBJ databases">
        <authorList>
            <person name="Chiriac C."/>
            <person name="Salcher M."/>
            <person name="Ghai R."/>
            <person name="Kavagutti S V."/>
        </authorList>
    </citation>
    <scope>NUCLEOTIDE SEQUENCE</scope>
</reference>
<dbReference type="AlphaFoldDB" id="A0A6J6GKF4"/>
<proteinExistence type="predicted"/>
<accession>A0A6J6GKF4</accession>
<name>A0A6J6GKF4_9ZZZZ</name>
<sequence length="84" mass="9052">MRTTSCAPHASASRHEASAAGGPTVTTVQVSFNASATAKPVSRAAWSANEIPANRSSPSRLGRTHLMHTEMVMFEDQVRWKTMP</sequence>
<organism evidence="2">
    <name type="scientific">freshwater metagenome</name>
    <dbReference type="NCBI Taxonomy" id="449393"/>
    <lineage>
        <taxon>unclassified sequences</taxon>
        <taxon>metagenomes</taxon>
        <taxon>ecological metagenomes</taxon>
    </lineage>
</organism>
<gene>
    <name evidence="2" type="ORF">UFOPK1722_01986</name>
</gene>
<protein>
    <submittedName>
        <fullName evidence="2">Unannotated protein</fullName>
    </submittedName>
</protein>
<evidence type="ECO:0000256" key="1">
    <source>
        <dbReference type="SAM" id="MobiDB-lite"/>
    </source>
</evidence>
<evidence type="ECO:0000313" key="2">
    <source>
        <dbReference type="EMBL" id="CAB4597328.1"/>
    </source>
</evidence>
<feature type="region of interest" description="Disordered" evidence="1">
    <location>
        <begin position="1"/>
        <end position="23"/>
    </location>
</feature>
<dbReference type="EMBL" id="CAEZTS010000255">
    <property type="protein sequence ID" value="CAB4597328.1"/>
    <property type="molecule type" value="Genomic_DNA"/>
</dbReference>